<comment type="caution">
    <text evidence="3">The sequence shown here is derived from an EMBL/GenBank/DDBJ whole genome shotgun (WGS) entry which is preliminary data.</text>
</comment>
<evidence type="ECO:0000256" key="1">
    <source>
        <dbReference type="ARBA" id="ARBA00023172"/>
    </source>
</evidence>
<dbReference type="InterPro" id="IPR052925">
    <property type="entry name" value="Phage_Integrase-like_Recomb"/>
</dbReference>
<evidence type="ECO:0000259" key="2">
    <source>
        <dbReference type="Pfam" id="PF00589"/>
    </source>
</evidence>
<feature type="domain" description="Tyr recombinase" evidence="2">
    <location>
        <begin position="53"/>
        <end position="133"/>
    </location>
</feature>
<dbReference type="OrthoDB" id="167975at2759"/>
<dbReference type="InterPro" id="IPR013762">
    <property type="entry name" value="Integrase-like_cat_sf"/>
</dbReference>
<dbReference type="SUPFAM" id="SSF56349">
    <property type="entry name" value="DNA breaking-rejoining enzymes"/>
    <property type="match status" value="1"/>
</dbReference>
<dbReference type="GO" id="GO:0003677">
    <property type="term" value="F:DNA binding"/>
    <property type="evidence" value="ECO:0007669"/>
    <property type="project" value="InterPro"/>
</dbReference>
<keyword evidence="4" id="KW-1185">Reference proteome</keyword>
<sequence>EAKRLQDADTVVIQFRGSKADQFGIGTSRALSRSKQSWCCPVLAAWFLVNHHKSIGAKSDSLLCKVDVEVNLQVGDVIKAIQRAAALAGQNPEHFGSHSLRSGGATALFNAGFDSLAVKLFGRWKSDAVECYTRISGQLTSRMASAMLAKSALQLS</sequence>
<dbReference type="EMBL" id="NBNE01018683">
    <property type="protein sequence ID" value="OWY92157.1"/>
    <property type="molecule type" value="Genomic_DNA"/>
</dbReference>
<name>A0A225UG25_9STRA</name>
<dbReference type="Gene3D" id="1.10.443.10">
    <property type="entry name" value="Intergrase catalytic core"/>
    <property type="match status" value="1"/>
</dbReference>
<dbReference type="Pfam" id="PF00589">
    <property type="entry name" value="Phage_integrase"/>
    <property type="match status" value="1"/>
</dbReference>
<protein>
    <recommendedName>
        <fullName evidence="2">Tyr recombinase domain-containing protein</fullName>
    </recommendedName>
</protein>
<keyword evidence="1" id="KW-0233">DNA recombination</keyword>
<gene>
    <name evidence="3" type="ORF">PHMEG_00038953</name>
</gene>
<dbReference type="GO" id="GO:0015074">
    <property type="term" value="P:DNA integration"/>
    <property type="evidence" value="ECO:0007669"/>
    <property type="project" value="InterPro"/>
</dbReference>
<dbReference type="InterPro" id="IPR002104">
    <property type="entry name" value="Integrase_catalytic"/>
</dbReference>
<evidence type="ECO:0000313" key="3">
    <source>
        <dbReference type="EMBL" id="OWY92157.1"/>
    </source>
</evidence>
<dbReference type="AlphaFoldDB" id="A0A225UG25"/>
<dbReference type="PANTHER" id="PTHR34605">
    <property type="entry name" value="PHAGE_INTEGRASE DOMAIN-CONTAINING PROTEIN"/>
    <property type="match status" value="1"/>
</dbReference>
<reference evidence="4" key="1">
    <citation type="submission" date="2017-03" db="EMBL/GenBank/DDBJ databases">
        <title>Phytopthora megakarya and P. palmivora, two closely related causual agents of cacao black pod achieved similar genome size and gene model numbers by different mechanisms.</title>
        <authorList>
            <person name="Ali S."/>
            <person name="Shao J."/>
            <person name="Larry D.J."/>
            <person name="Kronmiller B."/>
            <person name="Shen D."/>
            <person name="Strem M.D."/>
            <person name="Melnick R.L."/>
            <person name="Guiltinan M.J."/>
            <person name="Tyler B.M."/>
            <person name="Meinhardt L.W."/>
            <person name="Bailey B.A."/>
        </authorList>
    </citation>
    <scope>NUCLEOTIDE SEQUENCE [LARGE SCALE GENOMIC DNA]</scope>
    <source>
        <strain evidence="4">zdho120</strain>
    </source>
</reference>
<dbReference type="PANTHER" id="PTHR34605:SF3">
    <property type="entry name" value="P CELL-TYPE AGGLUTINATION PROTEIN MAP4-LIKE-RELATED"/>
    <property type="match status" value="1"/>
</dbReference>
<organism evidence="3 4">
    <name type="scientific">Phytophthora megakarya</name>
    <dbReference type="NCBI Taxonomy" id="4795"/>
    <lineage>
        <taxon>Eukaryota</taxon>
        <taxon>Sar</taxon>
        <taxon>Stramenopiles</taxon>
        <taxon>Oomycota</taxon>
        <taxon>Peronosporomycetes</taxon>
        <taxon>Peronosporales</taxon>
        <taxon>Peronosporaceae</taxon>
        <taxon>Phytophthora</taxon>
    </lineage>
</organism>
<feature type="non-terminal residue" evidence="3">
    <location>
        <position position="1"/>
    </location>
</feature>
<proteinExistence type="predicted"/>
<accession>A0A225UG25</accession>
<dbReference type="Proteomes" id="UP000198211">
    <property type="component" value="Unassembled WGS sequence"/>
</dbReference>
<dbReference type="GO" id="GO:0006310">
    <property type="term" value="P:DNA recombination"/>
    <property type="evidence" value="ECO:0007669"/>
    <property type="project" value="UniProtKB-KW"/>
</dbReference>
<evidence type="ECO:0000313" key="4">
    <source>
        <dbReference type="Proteomes" id="UP000198211"/>
    </source>
</evidence>
<dbReference type="InterPro" id="IPR011010">
    <property type="entry name" value="DNA_brk_join_enz"/>
</dbReference>